<dbReference type="EMBL" id="NEGB01000013">
    <property type="protein sequence ID" value="OTG62405.1"/>
    <property type="molecule type" value="Genomic_DNA"/>
</dbReference>
<dbReference type="Pfam" id="PF13614">
    <property type="entry name" value="AAA_31"/>
    <property type="match status" value="1"/>
</dbReference>
<dbReference type="AlphaFoldDB" id="A0A1Y3C8F6"/>
<dbReference type="PANTHER" id="PTHR13696:SF98">
    <property type="entry name" value="PLASMID PARTITION PROTEIN A"/>
    <property type="match status" value="1"/>
</dbReference>
<dbReference type="FunFam" id="3.40.50.300:FF:000285">
    <property type="entry name" value="Sporulation initiation inhibitor Soj"/>
    <property type="match status" value="1"/>
</dbReference>
<dbReference type="RefSeq" id="WP_086204654.1">
    <property type="nucleotide sequence ID" value="NZ_NEGB01000013.1"/>
</dbReference>
<dbReference type="CDD" id="cd02042">
    <property type="entry name" value="ParAB_family"/>
    <property type="match status" value="1"/>
</dbReference>
<evidence type="ECO:0000313" key="4">
    <source>
        <dbReference type="Proteomes" id="UP000242765"/>
    </source>
</evidence>
<dbReference type="Proteomes" id="UP000242765">
    <property type="component" value="Unassembled WGS sequence"/>
</dbReference>
<name>A0A1Y3C8F6_9GAMM</name>
<accession>A0A1Y3C8F6</accession>
<reference evidence="3 4" key="1">
    <citation type="submission" date="2017-04" db="EMBL/GenBank/DDBJ databases">
        <title>High diversity of culturable Acinetobacter species in natural soil and water ecosystems.</title>
        <authorList>
            <person name="Nemec A."/>
            <person name="Radolfova-Krizova L."/>
        </authorList>
    </citation>
    <scope>NUCLEOTIDE SEQUENCE [LARGE SCALE GENOMIC DNA]</scope>
    <source>
        <strain evidence="3 4">ANC 4999</strain>
    </source>
</reference>
<protein>
    <submittedName>
        <fullName evidence="3">Partitioning protein</fullName>
    </submittedName>
</protein>
<evidence type="ECO:0000313" key="3">
    <source>
        <dbReference type="EMBL" id="OTG62405.1"/>
    </source>
</evidence>
<dbReference type="STRING" id="1977882.B9T28_14300"/>
<dbReference type="PANTHER" id="PTHR13696">
    <property type="entry name" value="P-LOOP CONTAINING NUCLEOSIDE TRIPHOSPHATE HYDROLASE"/>
    <property type="match status" value="1"/>
</dbReference>
<gene>
    <name evidence="3" type="ORF">B9T28_14300</name>
</gene>
<organism evidence="3 4">
    <name type="scientific">Acinetobacter silvestris</name>
    <dbReference type="NCBI Taxonomy" id="1977882"/>
    <lineage>
        <taxon>Bacteria</taxon>
        <taxon>Pseudomonadati</taxon>
        <taxon>Pseudomonadota</taxon>
        <taxon>Gammaproteobacteria</taxon>
        <taxon>Moraxellales</taxon>
        <taxon>Moraxellaceae</taxon>
        <taxon>Acinetobacter</taxon>
    </lineage>
</organism>
<evidence type="ECO:0000256" key="1">
    <source>
        <dbReference type="ARBA" id="ARBA00060876"/>
    </source>
</evidence>
<comment type="similarity">
    <text evidence="1">To B.subtilis soj.</text>
</comment>
<sequence>MTSKSTKIIAVANHKGGCGKTTTVVHLASELADLGTNVLVIDLDPQANASLHIGSRHPSEIEITSAELLVGDLNLISEAIEDETNFKNVSLIYGSLNLGKTEDQLKDDAPRPSEELSNKLELLKGLYDFILIDCPPSLKLLTSNALAASTHVIIPIESGSQYGLYGVTDLTNHLSKIRRVNPELKLLGALLIKHDERQNVCKLIKNEALNQVGELLNTTIPISTKVNQAAILQQSLLRVDKNSKVRKAFQDLAKEIVKRVK</sequence>
<dbReference type="Gene3D" id="3.40.50.300">
    <property type="entry name" value="P-loop containing nucleotide triphosphate hydrolases"/>
    <property type="match status" value="1"/>
</dbReference>
<dbReference type="SUPFAM" id="SSF52540">
    <property type="entry name" value="P-loop containing nucleoside triphosphate hydrolases"/>
    <property type="match status" value="1"/>
</dbReference>
<evidence type="ECO:0000259" key="2">
    <source>
        <dbReference type="Pfam" id="PF13614"/>
    </source>
</evidence>
<dbReference type="InterPro" id="IPR027417">
    <property type="entry name" value="P-loop_NTPase"/>
</dbReference>
<feature type="domain" description="AAA" evidence="2">
    <location>
        <begin position="6"/>
        <end position="185"/>
    </location>
</feature>
<proteinExistence type="predicted"/>
<dbReference type="OrthoDB" id="69313at2"/>
<keyword evidence="4" id="KW-1185">Reference proteome</keyword>
<dbReference type="InterPro" id="IPR025669">
    <property type="entry name" value="AAA_dom"/>
</dbReference>
<dbReference type="PIRSF" id="PIRSF009320">
    <property type="entry name" value="Nuc_binding_HP_1000"/>
    <property type="match status" value="1"/>
</dbReference>
<comment type="caution">
    <text evidence="3">The sequence shown here is derived from an EMBL/GenBank/DDBJ whole genome shotgun (WGS) entry which is preliminary data.</text>
</comment>
<dbReference type="InterPro" id="IPR050678">
    <property type="entry name" value="DNA_Partitioning_ATPase"/>
</dbReference>